<dbReference type="Proteomes" id="UP001152622">
    <property type="component" value="Chromosome 10"/>
</dbReference>
<accession>A0A9Q1F0P8</accession>
<reference evidence="1" key="1">
    <citation type="journal article" date="2023" name="Science">
        <title>Genome structures resolve the early diversification of teleost fishes.</title>
        <authorList>
            <person name="Parey E."/>
            <person name="Louis A."/>
            <person name="Montfort J."/>
            <person name="Bouchez O."/>
            <person name="Roques C."/>
            <person name="Iampietro C."/>
            <person name="Lluch J."/>
            <person name="Castinel A."/>
            <person name="Donnadieu C."/>
            <person name="Desvignes T."/>
            <person name="Floi Bucao C."/>
            <person name="Jouanno E."/>
            <person name="Wen M."/>
            <person name="Mejri S."/>
            <person name="Dirks R."/>
            <person name="Jansen H."/>
            <person name="Henkel C."/>
            <person name="Chen W.J."/>
            <person name="Zahm M."/>
            <person name="Cabau C."/>
            <person name="Klopp C."/>
            <person name="Thompson A.W."/>
            <person name="Robinson-Rechavi M."/>
            <person name="Braasch I."/>
            <person name="Lecointre G."/>
            <person name="Bobe J."/>
            <person name="Postlethwait J.H."/>
            <person name="Berthelot C."/>
            <person name="Roest Crollius H."/>
            <person name="Guiguen Y."/>
        </authorList>
    </citation>
    <scope>NUCLEOTIDE SEQUENCE</scope>
    <source>
        <strain evidence="1">WJC10195</strain>
    </source>
</reference>
<protein>
    <submittedName>
        <fullName evidence="1">Uncharacterized protein</fullName>
    </submittedName>
</protein>
<evidence type="ECO:0000313" key="1">
    <source>
        <dbReference type="EMBL" id="KAJ8348696.1"/>
    </source>
</evidence>
<organism evidence="1 2">
    <name type="scientific">Synaphobranchus kaupii</name>
    <name type="common">Kaup's arrowtooth eel</name>
    <dbReference type="NCBI Taxonomy" id="118154"/>
    <lineage>
        <taxon>Eukaryota</taxon>
        <taxon>Metazoa</taxon>
        <taxon>Chordata</taxon>
        <taxon>Craniata</taxon>
        <taxon>Vertebrata</taxon>
        <taxon>Euteleostomi</taxon>
        <taxon>Actinopterygii</taxon>
        <taxon>Neopterygii</taxon>
        <taxon>Teleostei</taxon>
        <taxon>Anguilliformes</taxon>
        <taxon>Synaphobranchidae</taxon>
        <taxon>Synaphobranchus</taxon>
    </lineage>
</organism>
<keyword evidence="2" id="KW-1185">Reference proteome</keyword>
<comment type="caution">
    <text evidence="1">The sequence shown here is derived from an EMBL/GenBank/DDBJ whole genome shotgun (WGS) entry which is preliminary data.</text>
</comment>
<dbReference type="EMBL" id="JAINUF010000010">
    <property type="protein sequence ID" value="KAJ8348696.1"/>
    <property type="molecule type" value="Genomic_DNA"/>
</dbReference>
<evidence type="ECO:0000313" key="2">
    <source>
        <dbReference type="Proteomes" id="UP001152622"/>
    </source>
</evidence>
<name>A0A9Q1F0P8_SYNKA</name>
<sequence length="235" mass="25607">MGPLIVLLQPCSAHTTLPALPQNLSAAVAGARSIIFPPLLPGGARTKGVGEACLNNFYARFETNDSRTAVAPEAGENGREERALTLSEHDVRRVLKQVNIRKAAGPDATFDSNTIVKFADDTAVIGLITNNDERAYLEEAFMRACTERGASPDEVLSRWELAFRAWEENRSCPRANLSRGLASRPEVQAPVPISQVYAARRPVKRGEGVALMLSVLRHRPDQIWARAAPEDQGKA</sequence>
<proteinExistence type="predicted"/>
<gene>
    <name evidence="1" type="ORF">SKAU_G00272850</name>
</gene>
<dbReference type="AlphaFoldDB" id="A0A9Q1F0P8"/>